<dbReference type="PROSITE" id="PS51900">
    <property type="entry name" value="CB"/>
    <property type="match status" value="1"/>
</dbReference>
<keyword evidence="3" id="KW-0233">DNA recombination</keyword>
<dbReference type="InterPro" id="IPR044068">
    <property type="entry name" value="CB"/>
</dbReference>
<feature type="domain" description="Core-binding (CB)" evidence="6">
    <location>
        <begin position="70"/>
        <end position="143"/>
    </location>
</feature>
<dbReference type="Gene3D" id="1.10.150.130">
    <property type="match status" value="1"/>
</dbReference>
<dbReference type="GO" id="GO:0006310">
    <property type="term" value="P:DNA recombination"/>
    <property type="evidence" value="ECO:0007669"/>
    <property type="project" value="UniProtKB-KW"/>
</dbReference>
<dbReference type="SUPFAM" id="SSF56349">
    <property type="entry name" value="DNA breaking-rejoining enzymes"/>
    <property type="match status" value="1"/>
</dbReference>
<sequence length="357" mass="40582">MARRWLPDNVTAFKDKCGRTRYRFRKKGLPQYLFRHDPGTPGFMEEYNSAKKAAPVIKTRHAEGSFHVLIESYYRSKNWVRMMDSTKQARRGVIERFRAKHGDKPVNRLEARHVDRWMSDMADTPHAANTLRKALIQLMKHAILLGWRRDNPALVIDAIETDSEGFHCWTEEEIAQYDERWPLGTRERLAKELLLYTSLRRGDMVKVGRQHRNGGKLVLRHSKNRSDTIITILPPLAAALDSLDSEHLTYLVTQLGKPFTAAGFGNWFRERCNMAGLPHCTAHGLRKAMARRLAESGATYLQGRAVTGHRSDAMFAHYAAKANATAMAEEALEQMAERIGIGGKPVDMFAKNGDKNG</sequence>
<evidence type="ECO:0000313" key="8">
    <source>
        <dbReference type="Proteomes" id="UP000593663"/>
    </source>
</evidence>
<dbReference type="EMBL" id="CP060035">
    <property type="protein sequence ID" value="QOT71934.1"/>
    <property type="molecule type" value="Genomic_DNA"/>
</dbReference>
<name>A0A7M2GGT8_SPHSA</name>
<dbReference type="InterPro" id="IPR010998">
    <property type="entry name" value="Integrase_recombinase_N"/>
</dbReference>
<organism evidence="7 8">
    <name type="scientific">Sphingobium fuliginis (strain ATCC 27551)</name>
    <dbReference type="NCBI Taxonomy" id="336203"/>
    <lineage>
        <taxon>Bacteria</taxon>
        <taxon>Pseudomonadati</taxon>
        <taxon>Pseudomonadota</taxon>
        <taxon>Alphaproteobacteria</taxon>
        <taxon>Sphingomonadales</taxon>
        <taxon>Sphingomonadaceae</taxon>
        <taxon>Sphingobium</taxon>
    </lineage>
</organism>
<dbReference type="KEGG" id="sbar:H5V43_01790"/>
<dbReference type="InterPro" id="IPR011010">
    <property type="entry name" value="DNA_brk_join_enz"/>
</dbReference>
<evidence type="ECO:0000256" key="2">
    <source>
        <dbReference type="ARBA" id="ARBA00023125"/>
    </source>
</evidence>
<dbReference type="InterPro" id="IPR013762">
    <property type="entry name" value="Integrase-like_cat_sf"/>
</dbReference>
<accession>A0A7M2GGT8</accession>
<dbReference type="GO" id="GO:0003677">
    <property type="term" value="F:DNA binding"/>
    <property type="evidence" value="ECO:0007669"/>
    <property type="project" value="UniProtKB-UniRule"/>
</dbReference>
<proteinExistence type="predicted"/>
<dbReference type="AlphaFoldDB" id="A0A7M2GGT8"/>
<dbReference type="InterPro" id="IPR002104">
    <property type="entry name" value="Integrase_catalytic"/>
</dbReference>
<keyword evidence="1" id="KW-0229">DNA integration</keyword>
<dbReference type="Proteomes" id="UP000593663">
    <property type="component" value="Chromosome 1"/>
</dbReference>
<reference evidence="8" key="1">
    <citation type="submission" date="2020-08" db="EMBL/GenBank/DDBJ databases">
        <title>Complete genome sequence of Sphingobium barthaii strain KK22, a high-molecular-weight polycyclic aromatic hydrocarbon-degrading soil bacterium.</title>
        <authorList>
            <person name="Mori J.F."/>
            <person name="Kanaly R.A."/>
        </authorList>
    </citation>
    <scope>NUCLEOTIDE SEQUENCE [LARGE SCALE GENOMIC DNA]</scope>
    <source>
        <strain evidence="8">KK22</strain>
    </source>
</reference>
<evidence type="ECO:0000313" key="7">
    <source>
        <dbReference type="EMBL" id="QOT71934.1"/>
    </source>
</evidence>
<dbReference type="RefSeq" id="WP_025550421.1">
    <property type="nucleotide sequence ID" value="NZ_BATN01000083.1"/>
</dbReference>
<evidence type="ECO:0000256" key="4">
    <source>
        <dbReference type="PROSITE-ProRule" id="PRU01248"/>
    </source>
</evidence>
<feature type="domain" description="Tyr recombinase" evidence="5">
    <location>
        <begin position="164"/>
        <end position="333"/>
    </location>
</feature>
<protein>
    <submittedName>
        <fullName evidence="7">Tyrosine-type recombinase/integrase</fullName>
    </submittedName>
</protein>
<evidence type="ECO:0000256" key="1">
    <source>
        <dbReference type="ARBA" id="ARBA00022908"/>
    </source>
</evidence>
<evidence type="ECO:0000259" key="5">
    <source>
        <dbReference type="PROSITE" id="PS51898"/>
    </source>
</evidence>
<evidence type="ECO:0000256" key="3">
    <source>
        <dbReference type="ARBA" id="ARBA00023172"/>
    </source>
</evidence>
<dbReference type="Gene3D" id="1.10.443.10">
    <property type="entry name" value="Intergrase catalytic core"/>
    <property type="match status" value="1"/>
</dbReference>
<evidence type="ECO:0000259" key="6">
    <source>
        <dbReference type="PROSITE" id="PS51900"/>
    </source>
</evidence>
<dbReference type="PROSITE" id="PS51898">
    <property type="entry name" value="TYR_RECOMBINASE"/>
    <property type="match status" value="1"/>
</dbReference>
<gene>
    <name evidence="7" type="ORF">H5V43_01790</name>
</gene>
<keyword evidence="2 4" id="KW-0238">DNA-binding</keyword>
<dbReference type="Pfam" id="PF00589">
    <property type="entry name" value="Phage_integrase"/>
    <property type="match status" value="1"/>
</dbReference>
<dbReference type="GO" id="GO:0015074">
    <property type="term" value="P:DNA integration"/>
    <property type="evidence" value="ECO:0007669"/>
    <property type="project" value="UniProtKB-KW"/>
</dbReference>